<dbReference type="RefSeq" id="WP_381504950.1">
    <property type="nucleotide sequence ID" value="NZ_JBHUOM010000023.1"/>
</dbReference>
<evidence type="ECO:0000256" key="1">
    <source>
        <dbReference type="SAM" id="MobiDB-lite"/>
    </source>
</evidence>
<comment type="caution">
    <text evidence="2">The sequence shown here is derived from an EMBL/GenBank/DDBJ whole genome shotgun (WGS) entry which is preliminary data.</text>
</comment>
<gene>
    <name evidence="2" type="ORF">ACFS25_21065</name>
</gene>
<protein>
    <recommendedName>
        <fullName evidence="4">MarR family transcriptional regulator</fullName>
    </recommendedName>
</protein>
<name>A0ABW6ALL6_9BACT</name>
<evidence type="ECO:0008006" key="4">
    <source>
        <dbReference type="Google" id="ProtNLM"/>
    </source>
</evidence>
<feature type="region of interest" description="Disordered" evidence="1">
    <location>
        <begin position="268"/>
        <end position="303"/>
    </location>
</feature>
<organism evidence="2 3">
    <name type="scientific">Spirosoma flavum</name>
    <dbReference type="NCBI Taxonomy" id="2048557"/>
    <lineage>
        <taxon>Bacteria</taxon>
        <taxon>Pseudomonadati</taxon>
        <taxon>Bacteroidota</taxon>
        <taxon>Cytophagia</taxon>
        <taxon>Cytophagales</taxon>
        <taxon>Cytophagaceae</taxon>
        <taxon>Spirosoma</taxon>
    </lineage>
</organism>
<reference evidence="3" key="1">
    <citation type="journal article" date="2019" name="Int. J. Syst. Evol. Microbiol.">
        <title>The Global Catalogue of Microorganisms (GCM) 10K type strain sequencing project: providing services to taxonomists for standard genome sequencing and annotation.</title>
        <authorList>
            <consortium name="The Broad Institute Genomics Platform"/>
            <consortium name="The Broad Institute Genome Sequencing Center for Infectious Disease"/>
            <person name="Wu L."/>
            <person name="Ma J."/>
        </authorList>
    </citation>
    <scope>NUCLEOTIDE SEQUENCE [LARGE SCALE GENOMIC DNA]</scope>
    <source>
        <strain evidence="3">KCTC 52490</strain>
    </source>
</reference>
<evidence type="ECO:0000313" key="3">
    <source>
        <dbReference type="Proteomes" id="UP001597512"/>
    </source>
</evidence>
<accession>A0ABW6ALL6</accession>
<keyword evidence="3" id="KW-1185">Reference proteome</keyword>
<dbReference type="EMBL" id="JBHUOM010000023">
    <property type="protein sequence ID" value="MFD2936285.1"/>
    <property type="molecule type" value="Genomic_DNA"/>
</dbReference>
<evidence type="ECO:0000313" key="2">
    <source>
        <dbReference type="EMBL" id="MFD2936285.1"/>
    </source>
</evidence>
<feature type="compositionally biased region" description="Basic and acidic residues" evidence="1">
    <location>
        <begin position="150"/>
        <end position="163"/>
    </location>
</feature>
<dbReference type="InterPro" id="IPR036388">
    <property type="entry name" value="WH-like_DNA-bd_sf"/>
</dbReference>
<dbReference type="Proteomes" id="UP001597512">
    <property type="component" value="Unassembled WGS sequence"/>
</dbReference>
<sequence length="303" mass="34848">MSEFTGIWLPAEILAIDKLNLTERVLAAQVVMLSRSGECTAQNEYIASQIQMTETCVSLKLKALKDKGWIEIDPGKDEGNKRRMYPSLKMLQTLFKNIKEGVSHLNPFSLKILKSLFKYFKEPTQDFERGYLKILKTLFKDFKESYIRNENKDESKEENKDESVLPVGTASEKNTDSVDEENPKGSPPPPTPAPEFPSYGDGELQQQCLFHFGDNPGLYPLAMYAGFLKYWTEPQPPDGKEKWRLDRGWPLQTRLANWHTNYLKDLERERNGTSKKHGNRTQTDFLTRQRAAEPQSIDDYGDL</sequence>
<feature type="compositionally biased region" description="Pro residues" evidence="1">
    <location>
        <begin position="185"/>
        <end position="195"/>
    </location>
</feature>
<dbReference type="Gene3D" id="1.10.10.10">
    <property type="entry name" value="Winged helix-like DNA-binding domain superfamily/Winged helix DNA-binding domain"/>
    <property type="match status" value="1"/>
</dbReference>
<proteinExistence type="predicted"/>
<feature type="region of interest" description="Disordered" evidence="1">
    <location>
        <begin position="150"/>
        <end position="200"/>
    </location>
</feature>